<keyword evidence="7 11" id="KW-0804">Transcription</keyword>
<comment type="similarity">
    <text evidence="1 11">Belongs to the RNA polymerase alpha chain family.</text>
</comment>
<dbReference type="GO" id="GO:0000428">
    <property type="term" value="C:DNA-directed RNA polymerase complex"/>
    <property type="evidence" value="ECO:0007669"/>
    <property type="project" value="UniProtKB-KW"/>
</dbReference>
<keyword evidence="6 11" id="KW-0548">Nucleotidyltransferase</keyword>
<reference evidence="14" key="1">
    <citation type="submission" date="2017-09" db="EMBL/GenBank/DDBJ databases">
        <title>Depth-based differentiation of microbial function through sediment-hosted aquifers and enrichment of novel symbionts in the deep terrestrial subsurface.</title>
        <authorList>
            <person name="Probst A.J."/>
            <person name="Ladd B."/>
            <person name="Jarett J.K."/>
            <person name="Geller-Mcgrath D.E."/>
            <person name="Sieber C.M.K."/>
            <person name="Emerson J.B."/>
            <person name="Anantharaman K."/>
            <person name="Thomas B.C."/>
            <person name="Malmstrom R."/>
            <person name="Stieglmeier M."/>
            <person name="Klingl A."/>
            <person name="Woyke T."/>
            <person name="Ryan C.M."/>
            <person name="Banfield J.F."/>
        </authorList>
    </citation>
    <scope>NUCLEOTIDE SEQUENCE [LARGE SCALE GENOMIC DNA]</scope>
</reference>
<dbReference type="HAMAP" id="MF_00059">
    <property type="entry name" value="RNApol_bact_RpoA"/>
    <property type="match status" value="1"/>
</dbReference>
<dbReference type="Pfam" id="PF03118">
    <property type="entry name" value="RNA_pol_A_CTD"/>
    <property type="match status" value="1"/>
</dbReference>
<evidence type="ECO:0000256" key="10">
    <source>
        <dbReference type="ARBA" id="ARBA00048552"/>
    </source>
</evidence>
<dbReference type="SMART" id="SM00662">
    <property type="entry name" value="RPOLD"/>
    <property type="match status" value="1"/>
</dbReference>
<evidence type="ECO:0000256" key="11">
    <source>
        <dbReference type="HAMAP-Rule" id="MF_00059"/>
    </source>
</evidence>
<sequence>MDLTFSIDEKKIETNRSQFEISPLQEGFGHTLGNSLRRALLTALPGAAITNVKFSGAQHQFTTLPGVKEDLVEVILNFKKVRLSSQSEKPVTIKIDQVGSGQVVAGDIKTPATVRVINKNLVLAHLADKKTKLAVEMIVEQGFGYSPADERKASQSTVGLIPIDAIFTPILKVNYFIDNTRVGRVTNYDKLTIDILTDGTITPKKALKEAAKILVTYFNYIYIPNEKAKKTIKEKSPRVLKLSVAELDLSARTINALEKGGYKTAGDILRVSSRDLMEVKNLGKKSIALIGKILRKQGVDWV</sequence>
<evidence type="ECO:0000256" key="9">
    <source>
        <dbReference type="ARBA" id="ARBA00033070"/>
    </source>
</evidence>
<comment type="function">
    <text evidence="11">DNA-dependent RNA polymerase catalyzes the transcription of DNA into RNA using the four ribonucleoside triphosphates as substrates.</text>
</comment>
<dbReference type="EC" id="2.7.7.6" evidence="2 11"/>
<dbReference type="Pfam" id="PF01193">
    <property type="entry name" value="RNA_pol_L"/>
    <property type="match status" value="1"/>
</dbReference>
<dbReference type="AlphaFoldDB" id="A0A2H0WR46"/>
<keyword evidence="5 11" id="KW-0808">Transferase</keyword>
<comment type="domain">
    <text evidence="11">The N-terminal domain is essential for RNAP assembly and basal transcription, whereas the C-terminal domain is involved in interaction with transcriptional regulators and with upstream promoter elements.</text>
</comment>
<accession>A0A2H0WR46</accession>
<proteinExistence type="inferred from homology"/>
<name>A0A2H0WR46_9BACT</name>
<dbReference type="InterPro" id="IPR036603">
    <property type="entry name" value="RBP11-like"/>
</dbReference>
<dbReference type="Pfam" id="PF01000">
    <property type="entry name" value="RNA_pol_A_bac"/>
    <property type="match status" value="1"/>
</dbReference>
<dbReference type="GO" id="GO:0003677">
    <property type="term" value="F:DNA binding"/>
    <property type="evidence" value="ECO:0007669"/>
    <property type="project" value="UniProtKB-UniRule"/>
</dbReference>
<dbReference type="CDD" id="cd06928">
    <property type="entry name" value="RNAP_alpha_NTD"/>
    <property type="match status" value="1"/>
</dbReference>
<comment type="caution">
    <text evidence="13">The sequence shown here is derived from an EMBL/GenBank/DDBJ whole genome shotgun (WGS) entry which is preliminary data.</text>
</comment>
<dbReference type="Gene3D" id="2.170.120.12">
    <property type="entry name" value="DNA-directed RNA polymerase, insert domain"/>
    <property type="match status" value="1"/>
</dbReference>
<comment type="subunit">
    <text evidence="11">Homodimer. The RNAP catalytic core consists of 2 alpha, 1 beta, 1 beta' and 1 omega subunit. When a sigma factor is associated with the core the holoenzyme is formed, which can initiate transcription.</text>
</comment>
<evidence type="ECO:0000256" key="1">
    <source>
        <dbReference type="ARBA" id="ARBA00007123"/>
    </source>
</evidence>
<evidence type="ECO:0000256" key="5">
    <source>
        <dbReference type="ARBA" id="ARBA00022679"/>
    </source>
</evidence>
<dbReference type="FunFam" id="2.170.120.12:FF:000001">
    <property type="entry name" value="DNA-directed RNA polymerase subunit alpha"/>
    <property type="match status" value="1"/>
</dbReference>
<feature type="region of interest" description="Alpha C-terminal domain (alpha-CTD)" evidence="11">
    <location>
        <begin position="238"/>
        <end position="302"/>
    </location>
</feature>
<dbReference type="NCBIfam" id="NF003519">
    <property type="entry name" value="PRK05182.2-5"/>
    <property type="match status" value="1"/>
</dbReference>
<keyword evidence="4 11" id="KW-0240">DNA-directed RNA polymerase</keyword>
<evidence type="ECO:0000256" key="6">
    <source>
        <dbReference type="ARBA" id="ARBA00022695"/>
    </source>
</evidence>
<dbReference type="InterPro" id="IPR011262">
    <property type="entry name" value="DNA-dir_RNA_pol_insert"/>
</dbReference>
<dbReference type="InterPro" id="IPR011263">
    <property type="entry name" value="DNA-dir_RNA_pol_RpoA/D/Rpb3"/>
</dbReference>
<evidence type="ECO:0000313" key="13">
    <source>
        <dbReference type="EMBL" id="PIS15152.1"/>
    </source>
</evidence>
<dbReference type="SUPFAM" id="SSF47789">
    <property type="entry name" value="C-terminal domain of RNA polymerase alpha subunit"/>
    <property type="match status" value="1"/>
</dbReference>
<evidence type="ECO:0000256" key="2">
    <source>
        <dbReference type="ARBA" id="ARBA00012418"/>
    </source>
</evidence>
<dbReference type="InterPro" id="IPR011773">
    <property type="entry name" value="DNA-dir_RpoA"/>
</dbReference>
<gene>
    <name evidence="11" type="primary">rpoA</name>
    <name evidence="13" type="ORF">COT63_01585</name>
</gene>
<evidence type="ECO:0000256" key="8">
    <source>
        <dbReference type="ARBA" id="ARBA00032524"/>
    </source>
</evidence>
<dbReference type="Proteomes" id="UP000231282">
    <property type="component" value="Unassembled WGS sequence"/>
</dbReference>
<dbReference type="NCBIfam" id="TIGR02027">
    <property type="entry name" value="rpoA"/>
    <property type="match status" value="1"/>
</dbReference>
<evidence type="ECO:0000256" key="3">
    <source>
        <dbReference type="ARBA" id="ARBA00015972"/>
    </source>
</evidence>
<evidence type="ECO:0000256" key="7">
    <source>
        <dbReference type="ARBA" id="ARBA00023163"/>
    </source>
</evidence>
<dbReference type="SUPFAM" id="SSF55257">
    <property type="entry name" value="RBP11-like subunits of RNA polymerase"/>
    <property type="match status" value="1"/>
</dbReference>
<feature type="domain" description="DNA-directed RNA polymerase RpoA/D/Rpb3-type" evidence="12">
    <location>
        <begin position="16"/>
        <end position="224"/>
    </location>
</feature>
<dbReference type="InterPro" id="IPR036643">
    <property type="entry name" value="RNApol_insert_sf"/>
</dbReference>
<dbReference type="Gene3D" id="1.10.150.20">
    <property type="entry name" value="5' to 3' exonuclease, C-terminal subdomain"/>
    <property type="match status" value="1"/>
</dbReference>
<dbReference type="SUPFAM" id="SSF56553">
    <property type="entry name" value="Insert subdomain of RNA polymerase alpha subunit"/>
    <property type="match status" value="1"/>
</dbReference>
<evidence type="ECO:0000256" key="4">
    <source>
        <dbReference type="ARBA" id="ARBA00022478"/>
    </source>
</evidence>
<dbReference type="InterPro" id="IPR011260">
    <property type="entry name" value="RNAP_asu_C"/>
</dbReference>
<dbReference type="EMBL" id="PEZH01000026">
    <property type="protein sequence ID" value="PIS15152.1"/>
    <property type="molecule type" value="Genomic_DNA"/>
</dbReference>
<dbReference type="GO" id="GO:0003899">
    <property type="term" value="F:DNA-directed RNA polymerase activity"/>
    <property type="evidence" value="ECO:0007669"/>
    <property type="project" value="UniProtKB-UniRule"/>
</dbReference>
<comment type="catalytic activity">
    <reaction evidence="10 11">
        <text>RNA(n) + a ribonucleoside 5'-triphosphate = RNA(n+1) + diphosphate</text>
        <dbReference type="Rhea" id="RHEA:21248"/>
        <dbReference type="Rhea" id="RHEA-COMP:14527"/>
        <dbReference type="Rhea" id="RHEA-COMP:17342"/>
        <dbReference type="ChEBI" id="CHEBI:33019"/>
        <dbReference type="ChEBI" id="CHEBI:61557"/>
        <dbReference type="ChEBI" id="CHEBI:140395"/>
        <dbReference type="EC" id="2.7.7.6"/>
    </reaction>
</comment>
<evidence type="ECO:0000313" key="14">
    <source>
        <dbReference type="Proteomes" id="UP000231282"/>
    </source>
</evidence>
<dbReference type="GO" id="GO:0006351">
    <property type="term" value="P:DNA-templated transcription"/>
    <property type="evidence" value="ECO:0007669"/>
    <property type="project" value="UniProtKB-UniRule"/>
</dbReference>
<evidence type="ECO:0000259" key="12">
    <source>
        <dbReference type="SMART" id="SM00662"/>
    </source>
</evidence>
<protein>
    <recommendedName>
        <fullName evidence="3 11">DNA-directed RNA polymerase subunit alpha</fullName>
        <shortName evidence="11">RNAP subunit alpha</shortName>
        <ecNumber evidence="2 11">2.7.7.6</ecNumber>
    </recommendedName>
    <alternativeName>
        <fullName evidence="9 11">RNA polymerase subunit alpha</fullName>
    </alternativeName>
    <alternativeName>
        <fullName evidence="8 11">Transcriptase subunit alpha</fullName>
    </alternativeName>
</protein>
<feature type="region of interest" description="Alpha N-terminal domain (alpha-NTD)" evidence="11">
    <location>
        <begin position="1"/>
        <end position="226"/>
    </location>
</feature>
<organism evidence="13 14">
    <name type="scientific">Candidatus Shapirobacteria bacterium CG09_land_8_20_14_0_10_38_17</name>
    <dbReference type="NCBI Taxonomy" id="1974884"/>
    <lineage>
        <taxon>Bacteria</taxon>
        <taxon>Candidatus Shapironibacteriota</taxon>
    </lineage>
</organism>
<dbReference type="GO" id="GO:0005737">
    <property type="term" value="C:cytoplasm"/>
    <property type="evidence" value="ECO:0007669"/>
    <property type="project" value="UniProtKB-ARBA"/>
</dbReference>
<dbReference type="GO" id="GO:0046983">
    <property type="term" value="F:protein dimerization activity"/>
    <property type="evidence" value="ECO:0007669"/>
    <property type="project" value="InterPro"/>
</dbReference>
<dbReference type="Gene3D" id="3.30.1360.10">
    <property type="entry name" value="RNA polymerase, RBP11-like subunit"/>
    <property type="match status" value="1"/>
</dbReference>